<gene>
    <name evidence="1" type="ORF">QE152_g10030</name>
</gene>
<evidence type="ECO:0000313" key="2">
    <source>
        <dbReference type="Proteomes" id="UP001458880"/>
    </source>
</evidence>
<dbReference type="Proteomes" id="UP001458880">
    <property type="component" value="Unassembled WGS sequence"/>
</dbReference>
<evidence type="ECO:0000313" key="1">
    <source>
        <dbReference type="EMBL" id="KAK9738213.1"/>
    </source>
</evidence>
<name>A0AAW1LSM9_POPJA</name>
<comment type="caution">
    <text evidence="1">The sequence shown here is derived from an EMBL/GenBank/DDBJ whole genome shotgun (WGS) entry which is preliminary data.</text>
</comment>
<keyword evidence="2" id="KW-1185">Reference proteome</keyword>
<proteinExistence type="predicted"/>
<dbReference type="EMBL" id="JASPKY010000089">
    <property type="protein sequence ID" value="KAK9738213.1"/>
    <property type="molecule type" value="Genomic_DNA"/>
</dbReference>
<organism evidence="1 2">
    <name type="scientific">Popillia japonica</name>
    <name type="common">Japanese beetle</name>
    <dbReference type="NCBI Taxonomy" id="7064"/>
    <lineage>
        <taxon>Eukaryota</taxon>
        <taxon>Metazoa</taxon>
        <taxon>Ecdysozoa</taxon>
        <taxon>Arthropoda</taxon>
        <taxon>Hexapoda</taxon>
        <taxon>Insecta</taxon>
        <taxon>Pterygota</taxon>
        <taxon>Neoptera</taxon>
        <taxon>Endopterygota</taxon>
        <taxon>Coleoptera</taxon>
        <taxon>Polyphaga</taxon>
        <taxon>Scarabaeiformia</taxon>
        <taxon>Scarabaeidae</taxon>
        <taxon>Rutelinae</taxon>
        <taxon>Popillia</taxon>
    </lineage>
</organism>
<dbReference type="AlphaFoldDB" id="A0AAW1LSM9"/>
<sequence>MQKCGAIRCYTCESAGGGQCYHPDQPLTVTNCTIPAPDLSSNTKPLIEFSCSSYEFATSNGTQIEKSCIDNNLKDSYCSLVTAATKATKFRIKHCYVCSTDLCNLKNSPALKCKVLVRILVVLYLVTRFL</sequence>
<reference evidence="1 2" key="1">
    <citation type="journal article" date="2024" name="BMC Genomics">
        <title>De novo assembly and annotation of Popillia japonica's genome with initial clues to its potential as an invasive pest.</title>
        <authorList>
            <person name="Cucini C."/>
            <person name="Boschi S."/>
            <person name="Funari R."/>
            <person name="Cardaioli E."/>
            <person name="Iannotti N."/>
            <person name="Marturano G."/>
            <person name="Paoli F."/>
            <person name="Bruttini M."/>
            <person name="Carapelli A."/>
            <person name="Frati F."/>
            <person name="Nardi F."/>
        </authorList>
    </citation>
    <scope>NUCLEOTIDE SEQUENCE [LARGE SCALE GENOMIC DNA]</scope>
    <source>
        <strain evidence="1">DMR45628</strain>
    </source>
</reference>
<accession>A0AAW1LSM9</accession>
<protein>
    <submittedName>
        <fullName evidence="1">Sleepless protein</fullName>
    </submittedName>
</protein>